<dbReference type="GO" id="GO:0043565">
    <property type="term" value="F:sequence-specific DNA binding"/>
    <property type="evidence" value="ECO:0007669"/>
    <property type="project" value="InterPro"/>
</dbReference>
<proteinExistence type="predicted"/>
<sequence length="343" mass="36436">MMKAVGRVQEAAPMPTWRFSTEQLGPRLSDAARVRRWADCLSGNGVSFHCPREDGFRGSVELLRLPGCEVGRADATSAVGNRTAEAIARDRDQAFFIFANVGGARKVASQAGRDMVLDQGAITLLDHTRPHRTLAPDGGAAVAVVISGADVAASGLALGDRTCRAPADPGAARLLLRYALGLIADPLSGPDGEALATQHLTDLVGLAFGAQDRRGDRARAAVAARARLILTAIRRRAMEPDIDAASVGRDFGLSERTVQGLLAEFGTSVGREVLEARLRRAYDLLHGIEPASATVAAIAFDCGFNSVSTFYRAYRTRFGCSPGEARRRVPQSVPSKPLPGRPQ</sequence>
<keyword evidence="2" id="KW-0238">DNA-binding</keyword>
<keyword evidence="7" id="KW-1185">Reference proteome</keyword>
<evidence type="ECO:0000259" key="5">
    <source>
        <dbReference type="PROSITE" id="PS01124"/>
    </source>
</evidence>
<accession>A0A947GFD2</accession>
<evidence type="ECO:0000256" key="1">
    <source>
        <dbReference type="ARBA" id="ARBA00023015"/>
    </source>
</evidence>
<dbReference type="Gene3D" id="1.10.10.60">
    <property type="entry name" value="Homeodomain-like"/>
    <property type="match status" value="1"/>
</dbReference>
<evidence type="ECO:0000256" key="2">
    <source>
        <dbReference type="ARBA" id="ARBA00023125"/>
    </source>
</evidence>
<keyword evidence="3" id="KW-0804">Transcription</keyword>
<dbReference type="SUPFAM" id="SSF46689">
    <property type="entry name" value="Homeodomain-like"/>
    <property type="match status" value="1"/>
</dbReference>
<protein>
    <submittedName>
        <fullName evidence="6">Helix-turn-helix domain-containing protein</fullName>
    </submittedName>
</protein>
<evidence type="ECO:0000313" key="7">
    <source>
        <dbReference type="Proteomes" id="UP000766595"/>
    </source>
</evidence>
<dbReference type="EMBL" id="JAHHZF010000006">
    <property type="protein sequence ID" value="MBT9290435.1"/>
    <property type="molecule type" value="Genomic_DNA"/>
</dbReference>
<dbReference type="PROSITE" id="PS01124">
    <property type="entry name" value="HTH_ARAC_FAMILY_2"/>
    <property type="match status" value="1"/>
</dbReference>
<feature type="region of interest" description="Disordered" evidence="4">
    <location>
        <begin position="324"/>
        <end position="343"/>
    </location>
</feature>
<dbReference type="Pfam" id="PF12833">
    <property type="entry name" value="HTH_18"/>
    <property type="match status" value="1"/>
</dbReference>
<feature type="domain" description="HTH araC/xylS-type" evidence="5">
    <location>
        <begin position="227"/>
        <end position="328"/>
    </location>
</feature>
<dbReference type="Pfam" id="PF14525">
    <property type="entry name" value="AraC_binding_2"/>
    <property type="match status" value="1"/>
</dbReference>
<dbReference type="PANTHER" id="PTHR46796">
    <property type="entry name" value="HTH-TYPE TRANSCRIPTIONAL ACTIVATOR RHAS-RELATED"/>
    <property type="match status" value="1"/>
</dbReference>
<dbReference type="PROSITE" id="PS00041">
    <property type="entry name" value="HTH_ARAC_FAMILY_1"/>
    <property type="match status" value="1"/>
</dbReference>
<gene>
    <name evidence="6" type="ORF">KL771_13275</name>
</gene>
<dbReference type="PANTHER" id="PTHR46796:SF6">
    <property type="entry name" value="ARAC SUBFAMILY"/>
    <property type="match status" value="1"/>
</dbReference>
<dbReference type="SMART" id="SM00342">
    <property type="entry name" value="HTH_ARAC"/>
    <property type="match status" value="1"/>
</dbReference>
<dbReference type="InterPro" id="IPR035418">
    <property type="entry name" value="AraC-bd_2"/>
</dbReference>
<keyword evidence="1" id="KW-0805">Transcription regulation</keyword>
<dbReference type="AlphaFoldDB" id="A0A947GFD2"/>
<dbReference type="Proteomes" id="UP000766595">
    <property type="component" value="Unassembled WGS sequence"/>
</dbReference>
<dbReference type="GO" id="GO:0003700">
    <property type="term" value="F:DNA-binding transcription factor activity"/>
    <property type="evidence" value="ECO:0007669"/>
    <property type="project" value="InterPro"/>
</dbReference>
<evidence type="ECO:0000313" key="6">
    <source>
        <dbReference type="EMBL" id="MBT9290435.1"/>
    </source>
</evidence>
<reference evidence="6 7" key="1">
    <citation type="submission" date="2021-06" db="EMBL/GenBank/DDBJ databases">
        <authorList>
            <person name="Grouzdev D.S."/>
            <person name="Koziaeva V."/>
        </authorList>
    </citation>
    <scope>NUCLEOTIDE SEQUENCE [LARGE SCALE GENOMIC DNA]</scope>
    <source>
        <strain evidence="6 7">22</strain>
    </source>
</reference>
<dbReference type="InterPro" id="IPR018062">
    <property type="entry name" value="HTH_AraC-typ_CS"/>
</dbReference>
<dbReference type="InterPro" id="IPR018060">
    <property type="entry name" value="HTH_AraC"/>
</dbReference>
<dbReference type="InterPro" id="IPR050204">
    <property type="entry name" value="AraC_XylS_family_regulators"/>
</dbReference>
<comment type="caution">
    <text evidence="6">The sequence shown here is derived from an EMBL/GenBank/DDBJ whole genome shotgun (WGS) entry which is preliminary data.</text>
</comment>
<evidence type="ECO:0000256" key="3">
    <source>
        <dbReference type="ARBA" id="ARBA00023163"/>
    </source>
</evidence>
<name>A0A947GFD2_9HYPH</name>
<evidence type="ECO:0000256" key="4">
    <source>
        <dbReference type="SAM" id="MobiDB-lite"/>
    </source>
</evidence>
<dbReference type="InterPro" id="IPR009057">
    <property type="entry name" value="Homeodomain-like_sf"/>
</dbReference>
<organism evidence="6 7">
    <name type="scientific">Prosthecodimorpha staleyi</name>
    <dbReference type="NCBI Taxonomy" id="2840188"/>
    <lineage>
        <taxon>Bacteria</taxon>
        <taxon>Pseudomonadati</taxon>
        <taxon>Pseudomonadota</taxon>
        <taxon>Alphaproteobacteria</taxon>
        <taxon>Hyphomicrobiales</taxon>
        <taxon>Ancalomicrobiaceae</taxon>
        <taxon>Prosthecodimorpha</taxon>
    </lineage>
</organism>